<dbReference type="InterPro" id="IPR050204">
    <property type="entry name" value="AraC_XylS_family_regulators"/>
</dbReference>
<keyword evidence="3" id="KW-0804">Transcription</keyword>
<dbReference type="PANTHER" id="PTHR46796:SF6">
    <property type="entry name" value="ARAC SUBFAMILY"/>
    <property type="match status" value="1"/>
</dbReference>
<dbReference type="AlphaFoldDB" id="A0A2R4WFG5"/>
<dbReference type="PRINTS" id="PR00032">
    <property type="entry name" value="HTHARAC"/>
</dbReference>
<evidence type="ECO:0000256" key="2">
    <source>
        <dbReference type="ARBA" id="ARBA00023125"/>
    </source>
</evidence>
<dbReference type="GO" id="GO:0003700">
    <property type="term" value="F:DNA-binding transcription factor activity"/>
    <property type="evidence" value="ECO:0007669"/>
    <property type="project" value="InterPro"/>
</dbReference>
<dbReference type="OrthoDB" id="110167at2"/>
<dbReference type="SMART" id="SM00342">
    <property type="entry name" value="HTH_ARAC"/>
    <property type="match status" value="1"/>
</dbReference>
<dbReference type="RefSeq" id="WP_099952190.1">
    <property type="nucleotide sequence ID" value="NZ_CP028843.1"/>
</dbReference>
<dbReference type="GO" id="GO:0043565">
    <property type="term" value="F:sequence-specific DNA binding"/>
    <property type="evidence" value="ECO:0007669"/>
    <property type="project" value="InterPro"/>
</dbReference>
<gene>
    <name evidence="5" type="ORF">DA075_04475</name>
</gene>
<evidence type="ECO:0000256" key="3">
    <source>
        <dbReference type="ARBA" id="ARBA00023163"/>
    </source>
</evidence>
<accession>A0A2R4WFG5</accession>
<evidence type="ECO:0000259" key="4">
    <source>
        <dbReference type="PROSITE" id="PS01124"/>
    </source>
</evidence>
<evidence type="ECO:0000256" key="1">
    <source>
        <dbReference type="ARBA" id="ARBA00023015"/>
    </source>
</evidence>
<protein>
    <submittedName>
        <fullName evidence="5">AraC family transcriptional regulator</fullName>
    </submittedName>
</protein>
<proteinExistence type="predicted"/>
<dbReference type="KEGG" id="mee:DA075_04475"/>
<dbReference type="InterPro" id="IPR018060">
    <property type="entry name" value="HTH_AraC"/>
</dbReference>
<evidence type="ECO:0000313" key="5">
    <source>
        <dbReference type="EMBL" id="AWB20280.1"/>
    </source>
</evidence>
<dbReference type="InterPro" id="IPR020449">
    <property type="entry name" value="Tscrpt_reg_AraC-type_HTH"/>
</dbReference>
<name>A0A2R4WFG5_9HYPH</name>
<organism evidence="5 6">
    <name type="scientific">Methylobacterium currus</name>
    <dbReference type="NCBI Taxonomy" id="2051553"/>
    <lineage>
        <taxon>Bacteria</taxon>
        <taxon>Pseudomonadati</taxon>
        <taxon>Pseudomonadota</taxon>
        <taxon>Alphaproteobacteria</taxon>
        <taxon>Hyphomicrobiales</taxon>
        <taxon>Methylobacteriaceae</taxon>
        <taxon>Methylobacterium</taxon>
    </lineage>
</organism>
<reference evidence="5 6" key="1">
    <citation type="submission" date="2018-04" db="EMBL/GenBank/DDBJ databases">
        <title>Methylobacterium sp. PR1016A genome.</title>
        <authorList>
            <person name="Park W."/>
        </authorList>
    </citation>
    <scope>NUCLEOTIDE SEQUENCE [LARGE SCALE GENOMIC DNA]</scope>
    <source>
        <strain evidence="5 6">PR1016A</strain>
    </source>
</reference>
<dbReference type="PROSITE" id="PS00041">
    <property type="entry name" value="HTH_ARAC_FAMILY_1"/>
    <property type="match status" value="1"/>
</dbReference>
<dbReference type="SUPFAM" id="SSF46689">
    <property type="entry name" value="Homeodomain-like"/>
    <property type="match status" value="2"/>
</dbReference>
<keyword evidence="6" id="KW-1185">Reference proteome</keyword>
<dbReference type="PROSITE" id="PS01124">
    <property type="entry name" value="HTH_ARAC_FAMILY_2"/>
    <property type="match status" value="1"/>
</dbReference>
<dbReference type="Proteomes" id="UP000244755">
    <property type="component" value="Chromosome 1"/>
</dbReference>
<keyword evidence="2" id="KW-0238">DNA-binding</keyword>
<sequence>MDLHSHGAFKFPKAGLVASSQERGWSGVAAELRCHPPGELPAIVPTQMEITIATRRSPGAYVSRKGAGQRQRTAVEAGTVWFCPVGVAEDDIVISGALHDILHVYLPVERFAHMADLYGDPRIRADAVRYLADVDDDLVRQLGLAIGRELQAETSAGRMLVEAASLSLVARVAQMYGHDRPERAEAVEAASTCQARIRRVTDFIRDNLDRDLTVAELAEVACLSPFHFSRMFKAVTGSTPHSFVSAARLEEARRLLSRTAAPLGEIAHRSGFSGQSAFNIAFKRATGCTPGDYRRQQNPQ</sequence>
<dbReference type="Pfam" id="PF12833">
    <property type="entry name" value="HTH_18"/>
    <property type="match status" value="1"/>
</dbReference>
<dbReference type="InterPro" id="IPR018062">
    <property type="entry name" value="HTH_AraC-typ_CS"/>
</dbReference>
<evidence type="ECO:0000313" key="6">
    <source>
        <dbReference type="Proteomes" id="UP000244755"/>
    </source>
</evidence>
<dbReference type="EMBL" id="CP028843">
    <property type="protein sequence ID" value="AWB20280.1"/>
    <property type="molecule type" value="Genomic_DNA"/>
</dbReference>
<dbReference type="InterPro" id="IPR009057">
    <property type="entry name" value="Homeodomain-like_sf"/>
</dbReference>
<keyword evidence="1" id="KW-0805">Transcription regulation</keyword>
<dbReference type="PANTHER" id="PTHR46796">
    <property type="entry name" value="HTH-TYPE TRANSCRIPTIONAL ACTIVATOR RHAS-RELATED"/>
    <property type="match status" value="1"/>
</dbReference>
<feature type="domain" description="HTH araC/xylS-type" evidence="4">
    <location>
        <begin position="198"/>
        <end position="296"/>
    </location>
</feature>
<dbReference type="Gene3D" id="1.10.10.60">
    <property type="entry name" value="Homeodomain-like"/>
    <property type="match status" value="2"/>
</dbReference>